<keyword evidence="2" id="KW-1185">Reference proteome</keyword>
<feature type="non-terminal residue" evidence="1">
    <location>
        <position position="187"/>
    </location>
</feature>
<dbReference type="Pfam" id="PF06108">
    <property type="entry name" value="DUF952"/>
    <property type="match status" value="1"/>
</dbReference>
<evidence type="ECO:0000313" key="1">
    <source>
        <dbReference type="EMBL" id="CAG8575971.1"/>
    </source>
</evidence>
<dbReference type="Proteomes" id="UP000789831">
    <property type="component" value="Unassembled WGS sequence"/>
</dbReference>
<dbReference type="PANTHER" id="PTHR34129:SF1">
    <property type="entry name" value="DUF952 DOMAIN-CONTAINING PROTEIN"/>
    <property type="match status" value="1"/>
</dbReference>
<proteinExistence type="predicted"/>
<dbReference type="InterPro" id="IPR009297">
    <property type="entry name" value="DUF952"/>
</dbReference>
<dbReference type="PANTHER" id="PTHR34129">
    <property type="entry name" value="BLR1139 PROTEIN"/>
    <property type="match status" value="1"/>
</dbReference>
<dbReference type="Gene3D" id="3.20.170.20">
    <property type="entry name" value="Protein of unknown function DUF952"/>
    <property type="match status" value="1"/>
</dbReference>
<gene>
    <name evidence="1" type="ORF">AGERDE_LOCUS7883</name>
</gene>
<comment type="caution">
    <text evidence="1">The sequence shown here is derived from an EMBL/GenBank/DDBJ whole genome shotgun (WGS) entry which is preliminary data.</text>
</comment>
<name>A0A9N9BTN6_9GLOM</name>
<accession>A0A9N9BTN6</accession>
<reference evidence="1" key="1">
    <citation type="submission" date="2021-06" db="EMBL/GenBank/DDBJ databases">
        <authorList>
            <person name="Kallberg Y."/>
            <person name="Tangrot J."/>
            <person name="Rosling A."/>
        </authorList>
    </citation>
    <scope>NUCLEOTIDE SEQUENCE</scope>
    <source>
        <strain evidence="1">MT106</strain>
    </source>
</reference>
<evidence type="ECO:0000313" key="2">
    <source>
        <dbReference type="Proteomes" id="UP000789831"/>
    </source>
</evidence>
<protein>
    <submittedName>
        <fullName evidence="1">3034_t:CDS:1</fullName>
    </submittedName>
</protein>
<dbReference type="AlphaFoldDB" id="A0A9N9BTN6"/>
<organism evidence="1 2">
    <name type="scientific">Ambispora gerdemannii</name>
    <dbReference type="NCBI Taxonomy" id="144530"/>
    <lineage>
        <taxon>Eukaryota</taxon>
        <taxon>Fungi</taxon>
        <taxon>Fungi incertae sedis</taxon>
        <taxon>Mucoromycota</taxon>
        <taxon>Glomeromycotina</taxon>
        <taxon>Glomeromycetes</taxon>
        <taxon>Archaeosporales</taxon>
        <taxon>Ambisporaceae</taxon>
        <taxon>Ambispora</taxon>
    </lineage>
</organism>
<dbReference type="EMBL" id="CAJVPL010001533">
    <property type="protein sequence ID" value="CAG8575971.1"/>
    <property type="molecule type" value="Genomic_DNA"/>
</dbReference>
<dbReference type="OrthoDB" id="3335358at2759"/>
<dbReference type="SUPFAM" id="SSF56399">
    <property type="entry name" value="ADP-ribosylation"/>
    <property type="match status" value="1"/>
</dbReference>
<sequence length="187" mass="21037">GSLSSENASAFRSSLEILLYFVKRIAIDNDDMLMTGYINNSSISKDKFSKRELIEDKVWSSQKAMTSPLVSYVYKILVSTALASSTEKLPLPALDHQDGFIHLSTAHQVPATAARFFSNDNLIKVLRVPYVGRIKEGVKWEKGIPSSTELFPHLYGVELTWDDVEEVVEVVNSRSEGYVFPEGWLKF</sequence>